<dbReference type="OrthoDB" id="196047at2759"/>
<keyword evidence="4" id="KW-1185">Reference proteome</keyword>
<evidence type="ECO:0000256" key="1">
    <source>
        <dbReference type="SAM" id="Coils"/>
    </source>
</evidence>
<evidence type="ECO:0000256" key="2">
    <source>
        <dbReference type="SAM" id="MobiDB-lite"/>
    </source>
</evidence>
<feature type="coiled-coil region" evidence="1">
    <location>
        <begin position="1084"/>
        <end position="1173"/>
    </location>
</feature>
<feature type="region of interest" description="Disordered" evidence="2">
    <location>
        <begin position="1"/>
        <end position="166"/>
    </location>
</feature>
<feature type="compositionally biased region" description="Basic and acidic residues" evidence="2">
    <location>
        <begin position="117"/>
        <end position="128"/>
    </location>
</feature>
<feature type="compositionally biased region" description="Basic and acidic residues" evidence="2">
    <location>
        <begin position="60"/>
        <end position="80"/>
    </location>
</feature>
<feature type="compositionally biased region" description="Basic residues" evidence="2">
    <location>
        <begin position="81"/>
        <end position="95"/>
    </location>
</feature>
<feature type="region of interest" description="Disordered" evidence="2">
    <location>
        <begin position="1506"/>
        <end position="1531"/>
    </location>
</feature>
<feature type="compositionally biased region" description="Basic residues" evidence="2">
    <location>
        <begin position="209"/>
        <end position="218"/>
    </location>
</feature>
<feature type="region of interest" description="Disordered" evidence="2">
    <location>
        <begin position="787"/>
        <end position="806"/>
    </location>
</feature>
<feature type="compositionally biased region" description="Low complexity" evidence="2">
    <location>
        <begin position="234"/>
        <end position="250"/>
    </location>
</feature>
<feature type="compositionally biased region" description="Basic and acidic residues" evidence="2">
    <location>
        <begin position="422"/>
        <end position="432"/>
    </location>
</feature>
<feature type="compositionally biased region" description="Polar residues" evidence="2">
    <location>
        <begin position="1724"/>
        <end position="1733"/>
    </location>
</feature>
<evidence type="ECO:0000313" key="3">
    <source>
        <dbReference type="EMBL" id="CBN75084.1"/>
    </source>
</evidence>
<dbReference type="EMBL" id="FN649760">
    <property type="protein sequence ID" value="CBN75084.1"/>
    <property type="molecule type" value="Genomic_DNA"/>
</dbReference>
<feature type="compositionally biased region" description="Basic residues" evidence="2">
    <location>
        <begin position="828"/>
        <end position="842"/>
    </location>
</feature>
<feature type="region of interest" description="Disordered" evidence="2">
    <location>
        <begin position="1711"/>
        <end position="1733"/>
    </location>
</feature>
<feature type="compositionally biased region" description="Basic and acidic residues" evidence="2">
    <location>
        <begin position="466"/>
        <end position="476"/>
    </location>
</feature>
<feature type="compositionally biased region" description="Polar residues" evidence="2">
    <location>
        <begin position="16"/>
        <end position="28"/>
    </location>
</feature>
<feature type="compositionally biased region" description="Basic and acidic residues" evidence="2">
    <location>
        <begin position="979"/>
        <end position="990"/>
    </location>
</feature>
<feature type="region of interest" description="Disordered" evidence="2">
    <location>
        <begin position="817"/>
        <end position="856"/>
    </location>
</feature>
<feature type="compositionally biased region" description="Polar residues" evidence="2">
    <location>
        <begin position="738"/>
        <end position="747"/>
    </location>
</feature>
<protein>
    <submittedName>
        <fullName evidence="3">200 kDa antigen p200</fullName>
    </submittedName>
</protein>
<feature type="coiled-coil region" evidence="1">
    <location>
        <begin position="1342"/>
        <end position="1463"/>
    </location>
</feature>
<keyword evidence="1" id="KW-0175">Coiled coil</keyword>
<dbReference type="Proteomes" id="UP000002630">
    <property type="component" value="Unassembled WGS sequence"/>
</dbReference>
<dbReference type="STRING" id="2880.D8LRI3"/>
<feature type="region of interest" description="Disordered" evidence="2">
    <location>
        <begin position="180"/>
        <end position="774"/>
    </location>
</feature>
<proteinExistence type="predicted"/>
<sequence>MAKSLAGGLLPLGPRTGSNTAVSSSTLTGGLIPLGNKSRPSVGRDDQEEGGWGVVGSRWSGKEDDSGLEEERLGSEAHPDKKGKKLSSSRKKRGGKDKSDRAGHQTSKSSVRRRRGSKESSNDARDNDSDASPSISGLESRRNSSKEGWESGSTLSNLNPVAAVDVEEPEDDSYLFLGATAGAKGKKSSRESAQEEALNYDSTDSFGLPKKKTSKGRSKYTAPKPGNTGSESRTTIGSSSPHTGGPSTTPNAAGRGGSQQDDGNLSFLGGRQVQPSSSGGLALDTAVGALGGDMPLSTAAVTAPAGGGRGASRVPPDEEPAVTTGTGIDLDEDFDSPDEMDALLEMTDPSTLMPEPSGASASATGPMPPLLPHGGSTSPGRQDGKKPPHNQLDTSAATPPPASSVSTSKRRSPSPPSSPRKGRSDVMTDSRSRQPLPSRPGRGLTYSGSRDGLSYGKASEEGMGGESRKVEGRALQDSHSGGVDPRVTNAVADGTRNNAALATTRSPTRALLSRASTDGEQSRTEEDGINGGAGNEGEETGSRVHGSAPEASASVAGARTMVGDSAGSLGSVGGASDARRQLTSSGPGIVKKNGDQVPRRSALAGADKPTAQSRKPKSRGVTFDDDLVGVDALDILPGSSSDEGEKLGGGTPPTEDLLEKKGLPQSSLNLVPTKSPVPVETAAETVAEGNGNGGGIREPEHRTSEPWSTAVASSGISRRPSTSITEGLSPATALLMADSSSEDNNSAIAAGAATTKSRPGSEHPDRSSFAVPRLDLGKAEVDKKVEWSAGLLGVGPTDGGIGEDETIDDAKLDLALGFTPSAMEGSRKPRRTLPAGRRRRSRRGESSTVADGEMEHAGVSIANTSLASMPSTASPLATAMLAETTFERTTLSVGRADDAGSGVAGTGERAGDNGSSRSTLAPGVSPTLPAAVREPTKSSTGATAFGITPVTAAATKGTGTESTPSSAERVPSAALPGSESDRALDTRALIDSRGTLGPLDHGSKNGSSNRDLLSGVAAASSSRSENSAESRGVDVSVLASLERQLVLLASEKEAVATKVARDEQRLQRDADLARDATAAAQARAFESEAALAAARARISQLEAEAAEHTVRLAAVESRSARDLRAEQESCLKKISDAEARRQEDLCKAERRQEEALSELKRLHREELEDTRRRNSDSKTLETLAEQVQASAGAVKLLRSEMIERKNVSEVSREGHMDARERLIKELEQSARRAQQTAEDEVQRLQGTLMAMDQVMSALRGQNAGERERLRQEHLRMEALQGAMVAEVESVRKSVEEERQRLARVKLETDRESFAALQISASKAAEEMARQHADEEGRLNLARQSLEKEASSFEARLSCARADLHKADHVRETLDRLRDQDEVERRRLKAVARELERAFEEVRAKTDESIERQREAEAMKMGALAASKTAAEEREAAQLRYIRTEEAARRLEAERSSIAQARAQSATELSTSRRLKAELSRAFAIQQRQQAKGKSAAAADIALSHRNMSPGEQAGSGRGGGGGDTGGGGSVVAKMPGLPTEATLGLAGNPTSTGGIGLPFTGIAAAEATLQAISSAPPFPGLDMGRELGRLARRAADIRECTREQSVFLMSSRAARFSPAPLTVSDNPQESKIASDMGGLEGPGRFPGAQAFLSSTRRGSGSSVEIDAMIGQQVVGGISGTERHDLGALGIGLSSAVLEELDNIERACSQRSSALKEEEQFLETLGQTESPVSA</sequence>
<feature type="region of interest" description="Disordered" evidence="2">
    <location>
        <begin position="892"/>
        <end position="1033"/>
    </location>
</feature>
<feature type="compositionally biased region" description="Basic and acidic residues" evidence="2">
    <location>
        <begin position="139"/>
        <end position="149"/>
    </location>
</feature>
<organism evidence="3 4">
    <name type="scientific">Ectocarpus siliculosus</name>
    <name type="common">Brown alga</name>
    <name type="synonym">Conferva siliculosa</name>
    <dbReference type="NCBI Taxonomy" id="2880"/>
    <lineage>
        <taxon>Eukaryota</taxon>
        <taxon>Sar</taxon>
        <taxon>Stramenopiles</taxon>
        <taxon>Ochrophyta</taxon>
        <taxon>PX clade</taxon>
        <taxon>Phaeophyceae</taxon>
        <taxon>Ectocarpales</taxon>
        <taxon>Ectocarpaceae</taxon>
        <taxon>Ectocarpus</taxon>
    </lineage>
</organism>
<feature type="compositionally biased region" description="Polar residues" evidence="2">
    <location>
        <begin position="705"/>
        <end position="726"/>
    </location>
</feature>
<name>D8LRI3_ECTSI</name>
<feature type="coiled-coil region" evidence="1">
    <location>
        <begin position="1216"/>
        <end position="1243"/>
    </location>
</feature>
<feature type="compositionally biased region" description="Acidic residues" evidence="2">
    <location>
        <begin position="329"/>
        <end position="342"/>
    </location>
</feature>
<feature type="compositionally biased region" description="Gly residues" evidence="2">
    <location>
        <begin position="1513"/>
        <end position="1529"/>
    </location>
</feature>
<feature type="compositionally biased region" description="Polar residues" evidence="2">
    <location>
        <begin position="495"/>
        <end position="507"/>
    </location>
</feature>
<accession>D8LRI3</accession>
<feature type="compositionally biased region" description="Polar residues" evidence="2">
    <location>
        <begin position="957"/>
        <end position="966"/>
    </location>
</feature>
<reference evidence="3 4" key="1">
    <citation type="journal article" date="2010" name="Nature">
        <title>The Ectocarpus genome and the independent evolution of multicellularity in brown algae.</title>
        <authorList>
            <person name="Cock J.M."/>
            <person name="Sterck L."/>
            <person name="Rouze P."/>
            <person name="Scornet D."/>
            <person name="Allen A.E."/>
            <person name="Amoutzias G."/>
            <person name="Anthouard V."/>
            <person name="Artiguenave F."/>
            <person name="Aury J.M."/>
            <person name="Badger J.H."/>
            <person name="Beszteri B."/>
            <person name="Billiau K."/>
            <person name="Bonnet E."/>
            <person name="Bothwell J.H."/>
            <person name="Bowler C."/>
            <person name="Boyen C."/>
            <person name="Brownlee C."/>
            <person name="Carrano C.J."/>
            <person name="Charrier B."/>
            <person name="Cho G.Y."/>
            <person name="Coelho S.M."/>
            <person name="Collen J."/>
            <person name="Corre E."/>
            <person name="Da Silva C."/>
            <person name="Delage L."/>
            <person name="Delaroque N."/>
            <person name="Dittami S.M."/>
            <person name="Doulbeau S."/>
            <person name="Elias M."/>
            <person name="Farnham G."/>
            <person name="Gachon C.M."/>
            <person name="Gschloessl B."/>
            <person name="Heesch S."/>
            <person name="Jabbari K."/>
            <person name="Jubin C."/>
            <person name="Kawai H."/>
            <person name="Kimura K."/>
            <person name="Kloareg B."/>
            <person name="Kupper F.C."/>
            <person name="Lang D."/>
            <person name="Le Bail A."/>
            <person name="Leblanc C."/>
            <person name="Lerouge P."/>
            <person name="Lohr M."/>
            <person name="Lopez P.J."/>
            <person name="Martens C."/>
            <person name="Maumus F."/>
            <person name="Michel G."/>
            <person name="Miranda-Saavedra D."/>
            <person name="Morales J."/>
            <person name="Moreau H."/>
            <person name="Motomura T."/>
            <person name="Nagasato C."/>
            <person name="Napoli C.A."/>
            <person name="Nelson D.R."/>
            <person name="Nyvall-Collen P."/>
            <person name="Peters A.F."/>
            <person name="Pommier C."/>
            <person name="Potin P."/>
            <person name="Poulain J."/>
            <person name="Quesneville H."/>
            <person name="Read B."/>
            <person name="Rensing S.A."/>
            <person name="Ritter A."/>
            <person name="Rousvoal S."/>
            <person name="Samanta M."/>
            <person name="Samson G."/>
            <person name="Schroeder D.C."/>
            <person name="Segurens B."/>
            <person name="Strittmatter M."/>
            <person name="Tonon T."/>
            <person name="Tregear J.W."/>
            <person name="Valentin K."/>
            <person name="von Dassow P."/>
            <person name="Yamagishi T."/>
            <person name="Van de Peer Y."/>
            <person name="Wincker P."/>
        </authorList>
    </citation>
    <scope>NUCLEOTIDE SEQUENCE [LARGE SCALE GENOMIC DNA]</scope>
    <source>
        <strain evidence="4">Ec32 / CCAP1310/4</strain>
    </source>
</reference>
<gene>
    <name evidence="3" type="ORF">Esi_0066_0104</name>
</gene>
<dbReference type="InParanoid" id="D8LRI3"/>
<evidence type="ECO:0000313" key="4">
    <source>
        <dbReference type="Proteomes" id="UP000002630"/>
    </source>
</evidence>